<feature type="region of interest" description="Disordered" evidence="1">
    <location>
        <begin position="82"/>
        <end position="143"/>
    </location>
</feature>
<gene>
    <name evidence="2" type="ORF">A7A08_00455</name>
</gene>
<accession>A0A1E2S2F8</accession>
<dbReference type="OrthoDB" id="8005831at2"/>
<keyword evidence="3" id="KW-1185">Reference proteome</keyword>
<feature type="compositionally biased region" description="Basic and acidic residues" evidence="1">
    <location>
        <begin position="82"/>
        <end position="100"/>
    </location>
</feature>
<evidence type="ECO:0000256" key="1">
    <source>
        <dbReference type="SAM" id="MobiDB-lite"/>
    </source>
</evidence>
<evidence type="ECO:0000313" key="3">
    <source>
        <dbReference type="Proteomes" id="UP000095087"/>
    </source>
</evidence>
<dbReference type="AlphaFoldDB" id="A0A1E2S2F8"/>
<comment type="caution">
    <text evidence="2">The sequence shown here is derived from an EMBL/GenBank/DDBJ whole genome shotgun (WGS) entry which is preliminary data.</text>
</comment>
<dbReference type="EMBL" id="MASI01000001">
    <property type="protein sequence ID" value="ODA68624.1"/>
    <property type="molecule type" value="Genomic_DNA"/>
</dbReference>
<protein>
    <submittedName>
        <fullName evidence="2">Uncharacterized protein</fullName>
    </submittedName>
</protein>
<name>A0A1E2S2F8_9HYPH</name>
<evidence type="ECO:0000313" key="2">
    <source>
        <dbReference type="EMBL" id="ODA68624.1"/>
    </source>
</evidence>
<dbReference type="RefSeq" id="WP_141693800.1">
    <property type="nucleotide sequence ID" value="NZ_MASI01000001.1"/>
</dbReference>
<proteinExistence type="predicted"/>
<dbReference type="STRING" id="1177755.A7A08_00455"/>
<reference evidence="2 3" key="1">
    <citation type="submission" date="2016-07" db="EMBL/GenBank/DDBJ databases">
        <title>Draft genome sequence of Methyloligella halotolerans C2T (VKM B-2706T=CCUG 61687T=DSM 25045T), a halotolerant polyhydroxybutyrate accumulating methylotroph.</title>
        <authorList>
            <person name="Vasilenko O.V."/>
            <person name="Doronina N.V."/>
            <person name="Poroshina M.N."/>
            <person name="Tarlachkov S.V."/>
            <person name="Trotsenko Y.A."/>
        </authorList>
    </citation>
    <scope>NUCLEOTIDE SEQUENCE [LARGE SCALE GENOMIC DNA]</scope>
    <source>
        <strain evidence="2 3">VKM B-2706</strain>
    </source>
</reference>
<sequence>MAVSLNGLNVLGKISGNSKVFSDIKPDADKQARSLVVKQIKAKPELDSVRAVKKAVGPSAFDSIIDGMSDAEIRTLLNKMDPHNKELRQARPAARRDHLRALTAGRAKIVQPPETEPKKRPAKPKPRRTLDLESMKAKAKGKR</sequence>
<organism evidence="2 3">
    <name type="scientific">Methyloligella halotolerans</name>
    <dbReference type="NCBI Taxonomy" id="1177755"/>
    <lineage>
        <taxon>Bacteria</taxon>
        <taxon>Pseudomonadati</taxon>
        <taxon>Pseudomonadota</taxon>
        <taxon>Alphaproteobacteria</taxon>
        <taxon>Hyphomicrobiales</taxon>
        <taxon>Hyphomicrobiaceae</taxon>
        <taxon>Methyloligella</taxon>
    </lineage>
</organism>
<dbReference type="Proteomes" id="UP000095087">
    <property type="component" value="Unassembled WGS sequence"/>
</dbReference>